<evidence type="ECO:0000313" key="5">
    <source>
        <dbReference type="EMBL" id="MDT0555638.1"/>
    </source>
</evidence>
<dbReference type="NCBIfam" id="TIGR04183">
    <property type="entry name" value="Por_Secre_tail"/>
    <property type="match status" value="1"/>
</dbReference>
<dbReference type="Pfam" id="PF18962">
    <property type="entry name" value="Por_Secre_tail"/>
    <property type="match status" value="1"/>
</dbReference>
<feature type="domain" description="Secretion system C-terminal sorting" evidence="4">
    <location>
        <begin position="462"/>
        <end position="530"/>
    </location>
</feature>
<dbReference type="EMBL" id="JAVRHZ010000002">
    <property type="protein sequence ID" value="MDT0555638.1"/>
    <property type="molecule type" value="Genomic_DNA"/>
</dbReference>
<dbReference type="PANTHER" id="PTHR16026">
    <property type="entry name" value="CARTILAGE ACIDIC PROTEIN 1"/>
    <property type="match status" value="1"/>
</dbReference>
<dbReference type="InterPro" id="IPR027039">
    <property type="entry name" value="Crtac1"/>
</dbReference>
<feature type="chain" id="PRO_5046314901" evidence="2">
    <location>
        <begin position="20"/>
        <end position="532"/>
    </location>
</feature>
<evidence type="ECO:0000313" key="6">
    <source>
        <dbReference type="Proteomes" id="UP001254488"/>
    </source>
</evidence>
<dbReference type="Pfam" id="PF13517">
    <property type="entry name" value="FG-GAP_3"/>
    <property type="match status" value="3"/>
</dbReference>
<dbReference type="Pfam" id="PF07593">
    <property type="entry name" value="UnbV_ASPIC"/>
    <property type="match status" value="1"/>
</dbReference>
<dbReference type="InterPro" id="IPR028994">
    <property type="entry name" value="Integrin_alpha_N"/>
</dbReference>
<dbReference type="InterPro" id="IPR026444">
    <property type="entry name" value="Secre_tail"/>
</dbReference>
<evidence type="ECO:0000256" key="2">
    <source>
        <dbReference type="SAM" id="SignalP"/>
    </source>
</evidence>
<feature type="signal peptide" evidence="2">
    <location>
        <begin position="1"/>
        <end position="19"/>
    </location>
</feature>
<protein>
    <submittedName>
        <fullName evidence="5">FG-GAP-like repeat-containing protein</fullName>
    </submittedName>
</protein>
<sequence>MKKISTLLFFCMLAVVAGAQSVTFTTQTLPTSGSNRAVVDMNGDYLDDIVSISQTNVNIFYQQPNGDLIEENITTTNADFTPSWSLAAADYDRNGFTDLLYGNGSGVTFMRANNTGTGFTEISGDEYVFSQRSNFIDINNDGNLDAFVCHDVEPNVYYINDGDGNLGFIQGGLGDFPSGGNYGSVWIDYDNDRDMDMFIAKCGGSVERRTNQMFRNNGDGTYTEVGEDTGLADPMQTWSSAWGDYDNDGDMDVFVGASSGTHKYMQNNGDGTFEDKTASSGVLALSATGIENTPVDFNNDGFLDIASNGNILIGNGDGTFTEILENVISFDNGSIGDLNNDGYMDLFANGIIYYNDGGSNNWITINTVGTESNINGIGARIEIETPSGTQIRDVRSGEGFRFMSTLNTHFGIGTDTEISSITVYWPSGVIDVVNDPNINEVITIIESPILGVDDNSIGNLIVYPNPTEETLNLKNTLGLENAIYTVFDVTGKRVLNAKLTAETIDVSALDSGAYVLRVFSNGNFLTQKFIKK</sequence>
<dbReference type="Proteomes" id="UP001254488">
    <property type="component" value="Unassembled WGS sequence"/>
</dbReference>
<organism evidence="5 6">
    <name type="scientific">Patiriisocius hiemis</name>
    <dbReference type="NCBI Taxonomy" id="3075604"/>
    <lineage>
        <taxon>Bacteria</taxon>
        <taxon>Pseudomonadati</taxon>
        <taxon>Bacteroidota</taxon>
        <taxon>Flavobacteriia</taxon>
        <taxon>Flavobacteriales</taxon>
        <taxon>Flavobacteriaceae</taxon>
        <taxon>Patiriisocius</taxon>
    </lineage>
</organism>
<name>A0ABU2YBS0_9FLAO</name>
<comment type="caution">
    <text evidence="5">The sequence shown here is derived from an EMBL/GenBank/DDBJ whole genome shotgun (WGS) entry which is preliminary data.</text>
</comment>
<dbReference type="PANTHER" id="PTHR16026:SF0">
    <property type="entry name" value="CARTILAGE ACIDIC PROTEIN 1"/>
    <property type="match status" value="1"/>
</dbReference>
<dbReference type="Gene3D" id="2.130.10.130">
    <property type="entry name" value="Integrin alpha, N-terminal"/>
    <property type="match status" value="1"/>
</dbReference>
<dbReference type="InterPro" id="IPR013517">
    <property type="entry name" value="FG-GAP"/>
</dbReference>
<gene>
    <name evidence="5" type="ORF">RM538_06460</name>
</gene>
<reference evidence="5 6" key="1">
    <citation type="submission" date="2023-09" db="EMBL/GenBank/DDBJ databases">
        <authorList>
            <person name="Rey-Velasco X."/>
        </authorList>
    </citation>
    <scope>NUCLEOTIDE SEQUENCE [LARGE SCALE GENOMIC DNA]</scope>
    <source>
        <strain evidence="5 6">W242</strain>
    </source>
</reference>
<evidence type="ECO:0000256" key="1">
    <source>
        <dbReference type="ARBA" id="ARBA00022729"/>
    </source>
</evidence>
<dbReference type="RefSeq" id="WP_311332588.1">
    <property type="nucleotide sequence ID" value="NZ_JAVRHZ010000002.1"/>
</dbReference>
<proteinExistence type="predicted"/>
<evidence type="ECO:0000259" key="3">
    <source>
        <dbReference type="Pfam" id="PF07593"/>
    </source>
</evidence>
<keyword evidence="6" id="KW-1185">Reference proteome</keyword>
<feature type="domain" description="ASPIC/UnbV" evidence="3">
    <location>
        <begin position="376"/>
        <end position="442"/>
    </location>
</feature>
<accession>A0ABU2YBS0</accession>
<dbReference type="SUPFAM" id="SSF69318">
    <property type="entry name" value="Integrin alpha N-terminal domain"/>
    <property type="match status" value="1"/>
</dbReference>
<evidence type="ECO:0000259" key="4">
    <source>
        <dbReference type="Pfam" id="PF18962"/>
    </source>
</evidence>
<dbReference type="InterPro" id="IPR011519">
    <property type="entry name" value="UnbV_ASPIC"/>
</dbReference>
<keyword evidence="1 2" id="KW-0732">Signal</keyword>